<gene>
    <name evidence="1" type="ORF">GQ651_11600</name>
</gene>
<comment type="caution">
    <text evidence="1">The sequence shown here is derived from an EMBL/GenBank/DDBJ whole genome shotgun (WGS) entry which is preliminary data.</text>
</comment>
<accession>A0A7C9MDS9</accession>
<reference evidence="1 2" key="2">
    <citation type="submission" date="2020-03" db="EMBL/GenBank/DDBJ databases">
        <title>Kangsaoukella pontilimi gen. nov., sp. nov., a new member of the family Rhodobacteraceae isolated from a tidal mudflat.</title>
        <authorList>
            <person name="Kim I.S."/>
        </authorList>
    </citation>
    <scope>NUCLEOTIDE SEQUENCE [LARGE SCALE GENOMIC DNA]</scope>
    <source>
        <strain evidence="1 2">GH1-50</strain>
    </source>
</reference>
<name>A0A7C9MDS9_9RHOB</name>
<proteinExistence type="predicted"/>
<reference evidence="1 2" key="1">
    <citation type="submission" date="2019-12" db="EMBL/GenBank/DDBJ databases">
        <authorList>
            <person name="Lee S.D."/>
        </authorList>
    </citation>
    <scope>NUCLEOTIDE SEQUENCE [LARGE SCALE GENOMIC DNA]</scope>
    <source>
        <strain evidence="1 2">GH1-50</strain>
    </source>
</reference>
<dbReference type="Pfam" id="PF09898">
    <property type="entry name" value="DUF2125"/>
    <property type="match status" value="1"/>
</dbReference>
<organism evidence="1 2">
    <name type="scientific">Kangsaoukella pontilimi</name>
    <dbReference type="NCBI Taxonomy" id="2691042"/>
    <lineage>
        <taxon>Bacteria</taxon>
        <taxon>Pseudomonadati</taxon>
        <taxon>Pseudomonadota</taxon>
        <taxon>Alphaproteobacteria</taxon>
        <taxon>Rhodobacterales</taxon>
        <taxon>Paracoccaceae</taxon>
        <taxon>Kangsaoukella</taxon>
    </lineage>
</organism>
<evidence type="ECO:0000313" key="1">
    <source>
        <dbReference type="EMBL" id="MXQ08491.1"/>
    </source>
</evidence>
<evidence type="ECO:0000313" key="2">
    <source>
        <dbReference type="Proteomes" id="UP000480350"/>
    </source>
</evidence>
<dbReference type="EMBL" id="WUPT01000002">
    <property type="protein sequence ID" value="MXQ08491.1"/>
    <property type="molecule type" value="Genomic_DNA"/>
</dbReference>
<keyword evidence="2" id="KW-1185">Reference proteome</keyword>
<dbReference type="AlphaFoldDB" id="A0A7C9MDS9"/>
<dbReference type="RefSeq" id="WP_160764411.1">
    <property type="nucleotide sequence ID" value="NZ_WUPT01000002.1"/>
</dbReference>
<dbReference type="Proteomes" id="UP000480350">
    <property type="component" value="Unassembled WGS sequence"/>
</dbReference>
<dbReference type="InterPro" id="IPR018666">
    <property type="entry name" value="DUF2125"/>
</dbReference>
<protein>
    <submittedName>
        <fullName evidence="1">DUF2125 domain-containing protein</fullName>
    </submittedName>
</protein>
<sequence>MRRLLVVILAAAGLWMGYWAVGSIALERALNGWVEARRDEGWAADLGGLDVRGFPNRFDTILTDVAVADPETGVAWRAEFLQLLALAYRPTEVIAVLPPTHRLSTPLQGIEFTSDRTRGSIYLGASTQLPLDRSTVVAENLSLSSTLGWQADLDEARFATASVPVRENAHRVGAEITGLRLPEALDRALDPVDILPDRIARLRLDAEMGFTAPWDRRAIEVARPQITDIDLADLSLNWGDVLFEAAGTLSVDEAGIPEGRIDLRAVEWRRLLDMAVSTGIVDPALKDTFERGLGILAALSGRPDTIDAPLTFRGGLMAIGPVPIGPAPRIVIR</sequence>